<keyword evidence="2" id="KW-0808">Transferase</keyword>
<dbReference type="AlphaFoldDB" id="G2GBB8"/>
<dbReference type="PROSITE" id="PS51186">
    <property type="entry name" value="GNAT"/>
    <property type="match status" value="1"/>
</dbReference>
<gene>
    <name evidence="2" type="ORF">SZN_13961</name>
</gene>
<dbReference type="Pfam" id="PF00583">
    <property type="entry name" value="Acetyltransf_1"/>
    <property type="match status" value="1"/>
</dbReference>
<name>G2GBB8_9ACTN</name>
<sequence length="184" mass="19942">MLSPSPATQARPPQAPVSPWVIETHSGLPTLTSPATANDLQDANALHARCSLETRFARYGSARRTLSRTEWAHLINPERGITWITRQDRDPAEADVVALTHLMHTDDEGVRELALLVEDSWQSEGLGTALARHALAVARAESVRELTLLVGSGNRRMQSILRRLGAALPAAHGTTVNITVHVGT</sequence>
<accession>G2GBB8</accession>
<keyword evidence="3" id="KW-1185">Reference proteome</keyword>
<organism evidence="2 3">
    <name type="scientific">Streptomyces zinciresistens K42</name>
    <dbReference type="NCBI Taxonomy" id="700597"/>
    <lineage>
        <taxon>Bacteria</taxon>
        <taxon>Bacillati</taxon>
        <taxon>Actinomycetota</taxon>
        <taxon>Actinomycetes</taxon>
        <taxon>Kitasatosporales</taxon>
        <taxon>Streptomycetaceae</taxon>
        <taxon>Streptomyces</taxon>
    </lineage>
</organism>
<dbReference type="Proteomes" id="UP000004217">
    <property type="component" value="Unassembled WGS sequence"/>
</dbReference>
<dbReference type="SUPFAM" id="SSF55729">
    <property type="entry name" value="Acyl-CoA N-acyltransferases (Nat)"/>
    <property type="match status" value="1"/>
</dbReference>
<dbReference type="EMBL" id="AGBF01000035">
    <property type="protein sequence ID" value="EGX59214.1"/>
    <property type="molecule type" value="Genomic_DNA"/>
</dbReference>
<dbReference type="PATRIC" id="fig|700597.3.peg.2737"/>
<dbReference type="InterPro" id="IPR000182">
    <property type="entry name" value="GNAT_dom"/>
</dbReference>
<feature type="domain" description="N-acetyltransferase" evidence="1">
    <location>
        <begin position="30"/>
        <end position="184"/>
    </location>
</feature>
<dbReference type="InterPro" id="IPR016181">
    <property type="entry name" value="Acyl_CoA_acyltransferase"/>
</dbReference>
<dbReference type="GO" id="GO:0016747">
    <property type="term" value="F:acyltransferase activity, transferring groups other than amino-acyl groups"/>
    <property type="evidence" value="ECO:0007669"/>
    <property type="project" value="InterPro"/>
</dbReference>
<dbReference type="Gene3D" id="3.40.630.30">
    <property type="match status" value="1"/>
</dbReference>
<evidence type="ECO:0000313" key="3">
    <source>
        <dbReference type="Proteomes" id="UP000004217"/>
    </source>
</evidence>
<comment type="caution">
    <text evidence="2">The sequence shown here is derived from an EMBL/GenBank/DDBJ whole genome shotgun (WGS) entry which is preliminary data.</text>
</comment>
<evidence type="ECO:0000259" key="1">
    <source>
        <dbReference type="PROSITE" id="PS51186"/>
    </source>
</evidence>
<protein>
    <submittedName>
        <fullName evidence="2">GCN5-like N-acetyltransferase</fullName>
    </submittedName>
</protein>
<dbReference type="CDD" id="cd04301">
    <property type="entry name" value="NAT_SF"/>
    <property type="match status" value="1"/>
</dbReference>
<reference evidence="2 3" key="1">
    <citation type="submission" date="2011-08" db="EMBL/GenBank/DDBJ databases">
        <authorList>
            <person name="Lin Y."/>
            <person name="Hao X."/>
            <person name="Johnstone L."/>
            <person name="Miller S.J."/>
            <person name="Wei G."/>
            <person name="Rensing C."/>
        </authorList>
    </citation>
    <scope>NUCLEOTIDE SEQUENCE [LARGE SCALE GENOMIC DNA]</scope>
    <source>
        <strain evidence="2 3">K42</strain>
    </source>
</reference>
<proteinExistence type="predicted"/>
<evidence type="ECO:0000313" key="2">
    <source>
        <dbReference type="EMBL" id="EGX59214.1"/>
    </source>
</evidence>